<dbReference type="Proteomes" id="UP000008370">
    <property type="component" value="Unassembled WGS sequence"/>
</dbReference>
<dbReference type="RefSeq" id="XP_007395925.1">
    <property type="nucleotide sequence ID" value="XM_007395863.1"/>
</dbReference>
<dbReference type="HOGENOM" id="CLU_839655_0_0_1"/>
<dbReference type="GeneID" id="18916553"/>
<sequence>MIQNSTGFAEAFAQGSYTQMEVVDIVHFCLLHIQLYAEYVTQSLRPTTRQYSLDDGTRVNAPDSAMWANLWKATGIALRAYLNMERQHAIHGRWHYHRPILLTPVELLAKDQQLAGDCLEIMGSIERGGNKALQSLSVGEPVFPDDLIAILGHFILAENIPRYPRLARLLQEQESRWSALAASVSDLANEAPPTHATEFRPDPLHHQSRRGSFRSDSQEGRPASPFVVPPAMSEGSGWAETTQEDGRGDVQDGHGDSDDTTASTEGHLHEPGGGIGDGDTHIHEGDADVEDSTSLIGGGGVEGHGRSVSGHEQPDQGRPEGDNEGGERSGE</sequence>
<accession>K5W9F2</accession>
<reference evidence="2 3" key="1">
    <citation type="journal article" date="2012" name="BMC Genomics">
        <title>Comparative genomics of the white-rot fungi, Phanerochaete carnosa and P. chrysosporium, to elucidate the genetic basis of the distinct wood types they colonize.</title>
        <authorList>
            <person name="Suzuki H."/>
            <person name="MacDonald J."/>
            <person name="Syed K."/>
            <person name="Salamov A."/>
            <person name="Hori C."/>
            <person name="Aerts A."/>
            <person name="Henrissat B."/>
            <person name="Wiebenga A."/>
            <person name="vanKuyk P.A."/>
            <person name="Barry K."/>
            <person name="Lindquist E."/>
            <person name="LaButti K."/>
            <person name="Lapidus A."/>
            <person name="Lucas S."/>
            <person name="Coutinho P."/>
            <person name="Gong Y."/>
            <person name="Samejima M."/>
            <person name="Mahadevan R."/>
            <person name="Abou-Zaid M."/>
            <person name="de Vries R.P."/>
            <person name="Igarashi K."/>
            <person name="Yadav J.S."/>
            <person name="Grigoriev I.V."/>
            <person name="Master E.R."/>
        </authorList>
    </citation>
    <scope>NUCLEOTIDE SEQUENCE [LARGE SCALE GENOMIC DNA]</scope>
    <source>
        <strain evidence="2 3">HHB-10118-sp</strain>
    </source>
</reference>
<dbReference type="EMBL" id="JH930472">
    <property type="protein sequence ID" value="EKM55604.1"/>
    <property type="molecule type" value="Genomic_DNA"/>
</dbReference>
<organism evidence="2 3">
    <name type="scientific">Phanerochaete carnosa (strain HHB-10118-sp)</name>
    <name type="common">White-rot fungus</name>
    <name type="synonym">Peniophora carnosa</name>
    <dbReference type="NCBI Taxonomy" id="650164"/>
    <lineage>
        <taxon>Eukaryota</taxon>
        <taxon>Fungi</taxon>
        <taxon>Dikarya</taxon>
        <taxon>Basidiomycota</taxon>
        <taxon>Agaricomycotina</taxon>
        <taxon>Agaricomycetes</taxon>
        <taxon>Polyporales</taxon>
        <taxon>Phanerochaetaceae</taxon>
        <taxon>Phanerochaete</taxon>
    </lineage>
</organism>
<dbReference type="AlphaFoldDB" id="K5W9F2"/>
<evidence type="ECO:0000256" key="1">
    <source>
        <dbReference type="SAM" id="MobiDB-lite"/>
    </source>
</evidence>
<proteinExistence type="predicted"/>
<feature type="compositionally biased region" description="Basic and acidic residues" evidence="1">
    <location>
        <begin position="312"/>
        <end position="331"/>
    </location>
</feature>
<dbReference type="KEGG" id="pco:PHACADRAFT_256336"/>
<feature type="compositionally biased region" description="Basic and acidic residues" evidence="1">
    <location>
        <begin position="244"/>
        <end position="257"/>
    </location>
</feature>
<keyword evidence="3" id="KW-1185">Reference proteome</keyword>
<evidence type="ECO:0000313" key="3">
    <source>
        <dbReference type="Proteomes" id="UP000008370"/>
    </source>
</evidence>
<name>K5W9F2_PHACS</name>
<evidence type="ECO:0000313" key="2">
    <source>
        <dbReference type="EMBL" id="EKM55604.1"/>
    </source>
</evidence>
<protein>
    <submittedName>
        <fullName evidence="2">Uncharacterized protein</fullName>
    </submittedName>
</protein>
<gene>
    <name evidence="2" type="ORF">PHACADRAFT_256336</name>
</gene>
<dbReference type="InParanoid" id="K5W9F2"/>
<feature type="region of interest" description="Disordered" evidence="1">
    <location>
        <begin position="189"/>
        <end position="331"/>
    </location>
</feature>